<dbReference type="EMBL" id="MHRF01000013">
    <property type="protein sequence ID" value="OHA17643.1"/>
    <property type="molecule type" value="Genomic_DNA"/>
</dbReference>
<reference evidence="1 2" key="1">
    <citation type="journal article" date="2016" name="Nat. Commun.">
        <title>Thousands of microbial genomes shed light on interconnected biogeochemical processes in an aquifer system.</title>
        <authorList>
            <person name="Anantharaman K."/>
            <person name="Brown C.T."/>
            <person name="Hug L.A."/>
            <person name="Sharon I."/>
            <person name="Castelle C.J."/>
            <person name="Probst A.J."/>
            <person name="Thomas B.C."/>
            <person name="Singh A."/>
            <person name="Wilkins M.J."/>
            <person name="Karaoz U."/>
            <person name="Brodie E.L."/>
            <person name="Williams K.H."/>
            <person name="Hubbard S.S."/>
            <person name="Banfield J.F."/>
        </authorList>
    </citation>
    <scope>NUCLEOTIDE SEQUENCE [LARGE SCALE GENOMIC DNA]</scope>
</reference>
<sequence>MGKVVHHDQKGDSCMAAYSTRTFGPEIEYWMMEYFRPARLAAHVFPPSIVPITTTLGGKEYLEPARHDRRKGLARCVFQNQPCIILV</sequence>
<dbReference type="Proteomes" id="UP000178873">
    <property type="component" value="Unassembled WGS sequence"/>
</dbReference>
<organism evidence="1 2">
    <name type="scientific">Candidatus Taylorbacteria bacterium RIFCSPHIGHO2_01_FULL_46_22b</name>
    <dbReference type="NCBI Taxonomy" id="1802301"/>
    <lineage>
        <taxon>Bacteria</taxon>
        <taxon>Candidatus Tayloriibacteriota</taxon>
    </lineage>
</organism>
<evidence type="ECO:0000313" key="1">
    <source>
        <dbReference type="EMBL" id="OHA17643.1"/>
    </source>
</evidence>
<proteinExistence type="predicted"/>
<accession>A0A1G2M1F4</accession>
<gene>
    <name evidence="1" type="ORF">A2664_03415</name>
</gene>
<name>A0A1G2M1F4_9BACT</name>
<evidence type="ECO:0000313" key="2">
    <source>
        <dbReference type="Proteomes" id="UP000178873"/>
    </source>
</evidence>
<protein>
    <submittedName>
        <fullName evidence="1">Uncharacterized protein</fullName>
    </submittedName>
</protein>
<comment type="caution">
    <text evidence="1">The sequence shown here is derived from an EMBL/GenBank/DDBJ whole genome shotgun (WGS) entry which is preliminary data.</text>
</comment>
<dbReference type="AlphaFoldDB" id="A0A1G2M1F4"/>